<evidence type="ECO:0000256" key="1">
    <source>
        <dbReference type="SAM" id="MobiDB-lite"/>
    </source>
</evidence>
<keyword evidence="3" id="KW-1185">Reference proteome</keyword>
<feature type="region of interest" description="Disordered" evidence="1">
    <location>
        <begin position="1"/>
        <end position="20"/>
    </location>
</feature>
<organism evidence="2 3">
    <name type="scientific">Pseudonocardia xishanensis</name>
    <dbReference type="NCBI Taxonomy" id="630995"/>
    <lineage>
        <taxon>Bacteria</taxon>
        <taxon>Bacillati</taxon>
        <taxon>Actinomycetota</taxon>
        <taxon>Actinomycetes</taxon>
        <taxon>Pseudonocardiales</taxon>
        <taxon>Pseudonocardiaceae</taxon>
        <taxon>Pseudonocardia</taxon>
    </lineage>
</organism>
<feature type="region of interest" description="Disordered" evidence="1">
    <location>
        <begin position="31"/>
        <end position="66"/>
    </location>
</feature>
<reference evidence="3" key="1">
    <citation type="journal article" date="2019" name="Int. J. Syst. Evol. Microbiol.">
        <title>The Global Catalogue of Microorganisms (GCM) 10K type strain sequencing project: providing services to taxonomists for standard genome sequencing and annotation.</title>
        <authorList>
            <consortium name="The Broad Institute Genomics Platform"/>
            <consortium name="The Broad Institute Genome Sequencing Center for Infectious Disease"/>
            <person name="Wu L."/>
            <person name="Ma J."/>
        </authorList>
    </citation>
    <scope>NUCLEOTIDE SEQUENCE [LARGE SCALE GENOMIC DNA]</scope>
    <source>
        <strain evidence="3">JCM 17906</strain>
    </source>
</reference>
<evidence type="ECO:0000313" key="2">
    <source>
        <dbReference type="EMBL" id="GAA4558678.1"/>
    </source>
</evidence>
<comment type="caution">
    <text evidence="2">The sequence shown here is derived from an EMBL/GenBank/DDBJ whole genome shotgun (WGS) entry which is preliminary data.</text>
</comment>
<sequence>MLKPRAASHFGGGPVALAGDSDHVAAELLRERLGHDDDPSSEERVLTGLKSTEPWASPSLPRPKGM</sequence>
<protein>
    <submittedName>
        <fullName evidence="2">Uncharacterized protein</fullName>
    </submittedName>
</protein>
<accession>A0ABP8S372</accession>
<gene>
    <name evidence="2" type="ORF">GCM10023175_65280</name>
</gene>
<feature type="compositionally biased region" description="Basic and acidic residues" evidence="1">
    <location>
        <begin position="31"/>
        <end position="45"/>
    </location>
</feature>
<proteinExistence type="predicted"/>
<evidence type="ECO:0000313" key="3">
    <source>
        <dbReference type="Proteomes" id="UP001501598"/>
    </source>
</evidence>
<dbReference type="EMBL" id="BAABGT010000114">
    <property type="protein sequence ID" value="GAA4558678.1"/>
    <property type="molecule type" value="Genomic_DNA"/>
</dbReference>
<name>A0ABP8S372_9PSEU</name>
<dbReference type="Proteomes" id="UP001501598">
    <property type="component" value="Unassembled WGS sequence"/>
</dbReference>